<dbReference type="OrthoDB" id="7586041at2"/>
<dbReference type="AlphaFoldDB" id="N1MY39"/>
<evidence type="ECO:0000313" key="3">
    <source>
        <dbReference type="Proteomes" id="UP000013201"/>
    </source>
</evidence>
<sequence length="113" mass="12515">MTKIKDAPKPDEVVKATATSAPDVTPNVTEEAPPSYAKIGVTPMAVCDRLRIIDAETGDLIEKVIEADADKGLVVRYLVEDGALVRDDNRFKTIEETRAIRIEWRTGKQKDSF</sequence>
<reference evidence="2 3" key="1">
    <citation type="submission" date="2013-03" db="EMBL/GenBank/DDBJ databases">
        <authorList>
            <person name="Le V."/>
        </authorList>
    </citation>
    <scope>NUCLEOTIDE SEQUENCE [LARGE SCALE GENOMIC DNA]</scope>
    <source>
        <strain evidence="2 3">BiD32</strain>
    </source>
</reference>
<feature type="region of interest" description="Disordered" evidence="1">
    <location>
        <begin position="1"/>
        <end position="34"/>
    </location>
</feature>
<dbReference type="EMBL" id="CAVK010000250">
    <property type="protein sequence ID" value="CCW20163.1"/>
    <property type="molecule type" value="Genomic_DNA"/>
</dbReference>
<comment type="caution">
    <text evidence="2">The sequence shown here is derived from an EMBL/GenBank/DDBJ whole genome shotgun (WGS) entry which is preliminary data.</text>
</comment>
<evidence type="ECO:0000313" key="2">
    <source>
        <dbReference type="EMBL" id="CCW20163.1"/>
    </source>
</evidence>
<reference evidence="3" key="2">
    <citation type="submission" date="2013-04" db="EMBL/GenBank/DDBJ databases">
        <title>Bisphenol A degrading Sphingobium sp. strain BiD32.</title>
        <authorList>
            <person name="Nielsen J.L."/>
            <person name="Zhou N.A."/>
            <person name="Kjeldal H."/>
        </authorList>
    </citation>
    <scope>NUCLEOTIDE SEQUENCE [LARGE SCALE GENOMIC DNA]</scope>
    <source>
        <strain evidence="3">BiD32</strain>
    </source>
</reference>
<dbReference type="RefSeq" id="WP_006967476.1">
    <property type="nucleotide sequence ID" value="NZ_CAVK010000250.1"/>
</dbReference>
<dbReference type="Proteomes" id="UP000013201">
    <property type="component" value="Unassembled WGS sequence"/>
</dbReference>
<accession>N1MY39</accession>
<feature type="compositionally biased region" description="Basic and acidic residues" evidence="1">
    <location>
        <begin position="1"/>
        <end position="14"/>
    </location>
</feature>
<evidence type="ECO:0000256" key="1">
    <source>
        <dbReference type="SAM" id="MobiDB-lite"/>
    </source>
</evidence>
<protein>
    <submittedName>
        <fullName evidence="2">Uncharacterized protein</fullName>
    </submittedName>
</protein>
<feature type="compositionally biased region" description="Polar residues" evidence="1">
    <location>
        <begin position="17"/>
        <end position="28"/>
    </location>
</feature>
<gene>
    <name evidence="2" type="ORF">EBBID32_45340</name>
</gene>
<proteinExistence type="predicted"/>
<organism evidence="2 3">
    <name type="scientific">Sphingobium indicum BiD32</name>
    <dbReference type="NCBI Taxonomy" id="1301087"/>
    <lineage>
        <taxon>Bacteria</taxon>
        <taxon>Pseudomonadati</taxon>
        <taxon>Pseudomonadota</taxon>
        <taxon>Alphaproteobacteria</taxon>
        <taxon>Sphingomonadales</taxon>
        <taxon>Sphingomonadaceae</taxon>
        <taxon>Sphingobium</taxon>
    </lineage>
</organism>
<name>N1MY39_9SPHN</name>
<keyword evidence="3" id="KW-1185">Reference proteome</keyword>